<feature type="compositionally biased region" description="Basic and acidic residues" evidence="1">
    <location>
        <begin position="35"/>
        <end position="47"/>
    </location>
</feature>
<accession>A0A168DJQ7</accession>
<keyword evidence="3" id="KW-1185">Reference proteome</keyword>
<comment type="caution">
    <text evidence="2">The sequence shown here is derived from an EMBL/GenBank/DDBJ whole genome shotgun (WGS) entry which is preliminary data.</text>
</comment>
<reference evidence="2 3" key="1">
    <citation type="journal article" date="2016" name="Genome Biol. Evol.">
        <title>Divergent and convergent evolution of fungal pathogenicity.</title>
        <authorList>
            <person name="Shang Y."/>
            <person name="Xiao G."/>
            <person name="Zheng P."/>
            <person name="Cen K."/>
            <person name="Zhan S."/>
            <person name="Wang C."/>
        </authorList>
    </citation>
    <scope>NUCLEOTIDE SEQUENCE [LARGE SCALE GENOMIC DNA]</scope>
    <source>
        <strain evidence="2 3">RCEF 1005</strain>
    </source>
</reference>
<organism evidence="2 3">
    <name type="scientific">Akanthomyces lecanii RCEF 1005</name>
    <dbReference type="NCBI Taxonomy" id="1081108"/>
    <lineage>
        <taxon>Eukaryota</taxon>
        <taxon>Fungi</taxon>
        <taxon>Dikarya</taxon>
        <taxon>Ascomycota</taxon>
        <taxon>Pezizomycotina</taxon>
        <taxon>Sordariomycetes</taxon>
        <taxon>Hypocreomycetidae</taxon>
        <taxon>Hypocreales</taxon>
        <taxon>Cordycipitaceae</taxon>
        <taxon>Akanthomyces</taxon>
        <taxon>Cordyceps confragosa</taxon>
    </lineage>
</organism>
<feature type="compositionally biased region" description="Polar residues" evidence="1">
    <location>
        <begin position="14"/>
        <end position="31"/>
    </location>
</feature>
<evidence type="ECO:0000256" key="1">
    <source>
        <dbReference type="SAM" id="MobiDB-lite"/>
    </source>
</evidence>
<feature type="compositionally biased region" description="Gly residues" evidence="1">
    <location>
        <begin position="1"/>
        <end position="10"/>
    </location>
</feature>
<sequence length="58" mass="6492">MLEPCLGGGLPPQRRQTTETADIAGQPSQAKQAFWRRESADEGREPAAGHGTWHTWYR</sequence>
<dbReference type="EMBL" id="AZHF01000007">
    <property type="protein sequence ID" value="OAA72700.1"/>
    <property type="molecule type" value="Genomic_DNA"/>
</dbReference>
<proteinExistence type="predicted"/>
<gene>
    <name evidence="2" type="ORF">LEL_08484</name>
</gene>
<evidence type="ECO:0000313" key="3">
    <source>
        <dbReference type="Proteomes" id="UP000076881"/>
    </source>
</evidence>
<feature type="region of interest" description="Disordered" evidence="1">
    <location>
        <begin position="1"/>
        <end position="58"/>
    </location>
</feature>
<evidence type="ECO:0000313" key="2">
    <source>
        <dbReference type="EMBL" id="OAA72700.1"/>
    </source>
</evidence>
<name>A0A168DJQ7_CORDF</name>
<dbReference type="AlphaFoldDB" id="A0A168DJQ7"/>
<protein>
    <submittedName>
        <fullName evidence="2">Uncharacterized protein</fullName>
    </submittedName>
</protein>
<dbReference type="Proteomes" id="UP000076881">
    <property type="component" value="Unassembled WGS sequence"/>
</dbReference>